<dbReference type="Gene3D" id="1.20.120.350">
    <property type="entry name" value="Voltage-gated potassium channels. Chain C"/>
    <property type="match status" value="1"/>
</dbReference>
<evidence type="ECO:0000313" key="13">
    <source>
        <dbReference type="EMBL" id="CAF4313559.1"/>
    </source>
</evidence>
<dbReference type="InterPro" id="IPR005821">
    <property type="entry name" value="Ion_trans_dom"/>
</dbReference>
<proteinExistence type="predicted"/>
<dbReference type="GO" id="GO:0086010">
    <property type="term" value="P:membrane depolarization during action potential"/>
    <property type="evidence" value="ECO:0007669"/>
    <property type="project" value="TreeGrafter"/>
</dbReference>
<feature type="transmembrane region" description="Helical" evidence="11">
    <location>
        <begin position="406"/>
        <end position="427"/>
    </location>
</feature>
<evidence type="ECO:0000256" key="3">
    <source>
        <dbReference type="ARBA" id="ARBA00022475"/>
    </source>
</evidence>
<dbReference type="GO" id="GO:0001518">
    <property type="term" value="C:voltage-gated sodium channel complex"/>
    <property type="evidence" value="ECO:0007669"/>
    <property type="project" value="TreeGrafter"/>
</dbReference>
<evidence type="ECO:0000256" key="5">
    <source>
        <dbReference type="ARBA" id="ARBA00022737"/>
    </source>
</evidence>
<comment type="subcellular location">
    <subcellularLocation>
        <location evidence="1">Cell membrane</location>
        <topology evidence="1">Multi-pass membrane protein</topology>
    </subcellularLocation>
</comment>
<dbReference type="Proteomes" id="UP000676336">
    <property type="component" value="Unassembled WGS sequence"/>
</dbReference>
<keyword evidence="4 11" id="KW-0812">Transmembrane</keyword>
<keyword evidence="6 11" id="KW-1133">Transmembrane helix</keyword>
<keyword evidence="8" id="KW-1015">Disulfide bond</keyword>
<evidence type="ECO:0000256" key="8">
    <source>
        <dbReference type="ARBA" id="ARBA00023157"/>
    </source>
</evidence>
<feature type="domain" description="Ion transport" evidence="12">
    <location>
        <begin position="44"/>
        <end position="118"/>
    </location>
</feature>
<evidence type="ECO:0000256" key="10">
    <source>
        <dbReference type="SAM" id="Coils"/>
    </source>
</evidence>
<feature type="transmembrane region" description="Helical" evidence="11">
    <location>
        <begin position="368"/>
        <end position="386"/>
    </location>
</feature>
<dbReference type="GO" id="GO:0005248">
    <property type="term" value="F:voltage-gated sodium channel activity"/>
    <property type="evidence" value="ECO:0007669"/>
    <property type="project" value="TreeGrafter"/>
</dbReference>
<dbReference type="InterPro" id="IPR043203">
    <property type="entry name" value="VGCC_Ca_Na"/>
</dbReference>
<evidence type="ECO:0000256" key="1">
    <source>
        <dbReference type="ARBA" id="ARBA00004651"/>
    </source>
</evidence>
<keyword evidence="2" id="KW-0813">Transport</keyword>
<reference evidence="13" key="1">
    <citation type="submission" date="2021-02" db="EMBL/GenBank/DDBJ databases">
        <authorList>
            <person name="Nowell W R."/>
        </authorList>
    </citation>
    <scope>NUCLEOTIDE SEQUENCE</scope>
</reference>
<keyword evidence="3" id="KW-1003">Cell membrane</keyword>
<evidence type="ECO:0000256" key="11">
    <source>
        <dbReference type="SAM" id="Phobius"/>
    </source>
</evidence>
<evidence type="ECO:0000256" key="7">
    <source>
        <dbReference type="ARBA" id="ARBA00023136"/>
    </source>
</evidence>
<feature type="transmembrane region" description="Helical" evidence="11">
    <location>
        <begin position="92"/>
        <end position="119"/>
    </location>
</feature>
<feature type="transmembrane region" description="Helical" evidence="11">
    <location>
        <begin position="329"/>
        <end position="356"/>
    </location>
</feature>
<dbReference type="SUPFAM" id="SSF81324">
    <property type="entry name" value="Voltage-gated potassium channels"/>
    <property type="match status" value="1"/>
</dbReference>
<dbReference type="PANTHER" id="PTHR10037:SF288">
    <property type="entry name" value="SODIUM CHANNEL PROTEIN PARA"/>
    <property type="match status" value="1"/>
</dbReference>
<dbReference type="FunFam" id="1.20.120.350:FF:000019">
    <property type="entry name" value="Sodium channel protein"/>
    <property type="match status" value="1"/>
</dbReference>
<dbReference type="Gene3D" id="1.10.287.70">
    <property type="match status" value="1"/>
</dbReference>
<keyword evidence="7 11" id="KW-0472">Membrane</keyword>
<feature type="coiled-coil region" evidence="10">
    <location>
        <begin position="127"/>
        <end position="154"/>
    </location>
</feature>
<evidence type="ECO:0000256" key="6">
    <source>
        <dbReference type="ARBA" id="ARBA00022989"/>
    </source>
</evidence>
<feature type="domain" description="Ion transport" evidence="12">
    <location>
        <begin position="338"/>
        <end position="470"/>
    </location>
</feature>
<keyword evidence="10" id="KW-0175">Coiled coil</keyword>
<comment type="caution">
    <text evidence="13">The sequence shown here is derived from an EMBL/GenBank/DDBJ whole genome shotgun (WGS) entry which is preliminary data.</text>
</comment>
<keyword evidence="5" id="KW-0677">Repeat</keyword>
<evidence type="ECO:0000259" key="12">
    <source>
        <dbReference type="Pfam" id="PF00520"/>
    </source>
</evidence>
<evidence type="ECO:0000313" key="14">
    <source>
        <dbReference type="Proteomes" id="UP000676336"/>
    </source>
</evidence>
<dbReference type="PANTHER" id="PTHR10037">
    <property type="entry name" value="VOLTAGE-GATED CATION CHANNEL CALCIUM AND SODIUM"/>
    <property type="match status" value="1"/>
</dbReference>
<evidence type="ECO:0000256" key="4">
    <source>
        <dbReference type="ARBA" id="ARBA00022692"/>
    </source>
</evidence>
<dbReference type="InterPro" id="IPR027359">
    <property type="entry name" value="Volt_channel_dom_sf"/>
</dbReference>
<keyword evidence="9" id="KW-0325">Glycoprotein</keyword>
<protein>
    <recommendedName>
        <fullName evidence="12">Ion transport domain-containing protein</fullName>
    </recommendedName>
</protein>
<feature type="transmembrane region" description="Helical" evidence="11">
    <location>
        <begin position="448"/>
        <end position="469"/>
    </location>
</feature>
<organism evidence="13 14">
    <name type="scientific">Rotaria magnacalcarata</name>
    <dbReference type="NCBI Taxonomy" id="392030"/>
    <lineage>
        <taxon>Eukaryota</taxon>
        <taxon>Metazoa</taxon>
        <taxon>Spiralia</taxon>
        <taxon>Gnathifera</taxon>
        <taxon>Rotifera</taxon>
        <taxon>Eurotatoria</taxon>
        <taxon>Bdelloidea</taxon>
        <taxon>Philodinida</taxon>
        <taxon>Philodinidae</taxon>
        <taxon>Rotaria</taxon>
    </lineage>
</organism>
<evidence type="ECO:0000256" key="9">
    <source>
        <dbReference type="ARBA" id="ARBA00023180"/>
    </source>
</evidence>
<accession>A0A8S2TZW4</accession>
<dbReference type="EMBL" id="CAJOBI010038688">
    <property type="protein sequence ID" value="CAF4313559.1"/>
    <property type="molecule type" value="Genomic_DNA"/>
</dbReference>
<dbReference type="GO" id="GO:0019228">
    <property type="term" value="P:neuronal action potential"/>
    <property type="evidence" value="ECO:0007669"/>
    <property type="project" value="TreeGrafter"/>
</dbReference>
<dbReference type="Pfam" id="PF00520">
    <property type="entry name" value="Ion_trans"/>
    <property type="match status" value="2"/>
</dbReference>
<feature type="non-terminal residue" evidence="13">
    <location>
        <position position="1"/>
    </location>
</feature>
<evidence type="ECO:0000256" key="2">
    <source>
        <dbReference type="ARBA" id="ARBA00022448"/>
    </source>
</evidence>
<gene>
    <name evidence="13" type="ORF">SMN809_LOCUS26640</name>
</gene>
<name>A0A8S2TZW4_9BILA</name>
<sequence length="470" mass="53419">MNTCGRNFSWLIRLPYWYQKNKIYVLCGNATGSVKCPYGYVCWKDRGMNPDFGYTSFDNYGWAMLSCFRLMTQDYWESLYLLVLSASGRYHFLYFLAIIFFGSFYLINLILAIVSMSYLGQQTLVEAENEERERRKIQDDIELENEEVQKVLEAQASLHAENSLVYEDANCKISYSGISIECEQNDTKHESNNIGSLQASPSMFQFDKSSLILPYLTANGATRIPFFDETQQNTPNEDRKSQQANSISYFPEISLNDSDLVITLYQDKSSMVCTPMNELLTVPELDRISVRSKNVKATKTDDGAVVKFLRTFCWECSCKSTIFKKFQTAVAFFVLDAFVDLFITICIILNTVLMAIDHHGQSEKTTRILMAGNYIFTSIFTAESILKIIAMTPVNFLKSGWNVFDLLLVSVSLIELGLANVKGLSVLRSFRLLRVFKLAKSWQTLNRLMSIIGKSIGALGNLTVVLVIII</sequence>
<dbReference type="AlphaFoldDB" id="A0A8S2TZW4"/>